<protein>
    <submittedName>
        <fullName evidence="2">Uncharacterized protein</fullName>
    </submittedName>
</protein>
<keyword evidence="1" id="KW-0812">Transmembrane</keyword>
<reference evidence="2" key="1">
    <citation type="submission" date="2022-12" db="EMBL/GenBank/DDBJ databases">
        <authorList>
            <person name="Uljanovas D."/>
        </authorList>
    </citation>
    <scope>NUCLEOTIDE SEQUENCE</scope>
    <source>
        <strain evidence="2">RCM39</strain>
    </source>
</reference>
<keyword evidence="1" id="KW-1133">Transmembrane helix</keyword>
<evidence type="ECO:0000313" key="2">
    <source>
        <dbReference type="EMBL" id="MDN5063608.1"/>
    </source>
</evidence>
<name>A0AAW7PR57_9BACT</name>
<feature type="transmembrane region" description="Helical" evidence="1">
    <location>
        <begin position="220"/>
        <end position="241"/>
    </location>
</feature>
<comment type="caution">
    <text evidence="2">The sequence shown here is derived from an EMBL/GenBank/DDBJ whole genome shotgun (WGS) entry which is preliminary data.</text>
</comment>
<feature type="transmembrane region" description="Helical" evidence="1">
    <location>
        <begin position="133"/>
        <end position="152"/>
    </location>
</feature>
<dbReference type="EMBL" id="JAPZDC010000003">
    <property type="protein sequence ID" value="MDN5063608.1"/>
    <property type="molecule type" value="Genomic_DNA"/>
</dbReference>
<gene>
    <name evidence="2" type="ORF">O8C91_05290</name>
</gene>
<dbReference type="Proteomes" id="UP001171529">
    <property type="component" value="Unassembled WGS sequence"/>
</dbReference>
<dbReference type="AlphaFoldDB" id="A0AAW7PR57"/>
<proteinExistence type="predicted"/>
<evidence type="ECO:0000313" key="3">
    <source>
        <dbReference type="Proteomes" id="UP001171529"/>
    </source>
</evidence>
<organism evidence="2 3">
    <name type="scientific">Aliarcobacter butzleri</name>
    <dbReference type="NCBI Taxonomy" id="28197"/>
    <lineage>
        <taxon>Bacteria</taxon>
        <taxon>Pseudomonadati</taxon>
        <taxon>Campylobacterota</taxon>
        <taxon>Epsilonproteobacteria</taxon>
        <taxon>Campylobacterales</taxon>
        <taxon>Arcobacteraceae</taxon>
        <taxon>Aliarcobacter</taxon>
    </lineage>
</organism>
<keyword evidence="1" id="KW-0472">Membrane</keyword>
<reference evidence="2" key="2">
    <citation type="journal article" date="2023" name="Microorganisms">
        <title>Genomic Characterization of Arcobacter butzleri Strains Isolated from Various Sources in Lithuania.</title>
        <authorList>
            <person name="Uljanovas D."/>
            <person name="Golz G."/>
            <person name="Fleischmann S."/>
            <person name="Kudirkiene E."/>
            <person name="Kasetiene N."/>
            <person name="Grineviciene A."/>
            <person name="Tamuleviciene E."/>
            <person name="Aksomaitiene J."/>
            <person name="Alter T."/>
            <person name="Malakauskas M."/>
        </authorList>
    </citation>
    <scope>NUCLEOTIDE SEQUENCE</scope>
    <source>
        <strain evidence="2">RCM39</strain>
    </source>
</reference>
<feature type="transmembrane region" description="Helical" evidence="1">
    <location>
        <begin position="39"/>
        <end position="56"/>
    </location>
</feature>
<accession>A0AAW7PR57</accession>
<feature type="transmembrane region" description="Helical" evidence="1">
    <location>
        <begin position="102"/>
        <end position="121"/>
    </location>
</feature>
<feature type="transmembrane region" description="Helical" evidence="1">
    <location>
        <begin position="76"/>
        <end position="96"/>
    </location>
</feature>
<sequence length="257" mass="30175">MLNKFFESDFTKKILLSLFISAIYIFVLIIFSLSNSNKFVYVVLNIIFIMLLAIVMKKIEIKNWLNNNMNYVKKNLIIGLVIISIMVIISTFLIDYRKSMENIVNFSLIFLLFIFSFIIISNNKKDINLSIKLLKTFSSVFVLMSIMVYFTMKDAITLQNESYKIQIENSSGEEKKELLEKYKNSINSITNFFLFKEVEFAEMLKNDNIEIKKDKKEYQFFINTASSIILITIIICLIQLINNSSYFSNIKNQEVRE</sequence>
<feature type="transmembrane region" description="Helical" evidence="1">
    <location>
        <begin position="14"/>
        <end position="33"/>
    </location>
</feature>
<evidence type="ECO:0000256" key="1">
    <source>
        <dbReference type="SAM" id="Phobius"/>
    </source>
</evidence>
<dbReference type="RefSeq" id="WP_301375388.1">
    <property type="nucleotide sequence ID" value="NZ_JAPZDC010000003.1"/>
</dbReference>